<accession>A0A1Y6BM19</accession>
<dbReference type="InterPro" id="IPR027417">
    <property type="entry name" value="P-loop_NTPase"/>
</dbReference>
<evidence type="ECO:0000259" key="3">
    <source>
        <dbReference type="PROSITE" id="PS51786"/>
    </source>
</evidence>
<dbReference type="PRINTS" id="PR00830">
    <property type="entry name" value="ENDOLAPTASE"/>
</dbReference>
<keyword evidence="2" id="KW-0720">Serine protease</keyword>
<dbReference type="GO" id="GO:0030163">
    <property type="term" value="P:protein catabolic process"/>
    <property type="evidence" value="ECO:0007669"/>
    <property type="project" value="InterPro"/>
</dbReference>
<evidence type="ECO:0000256" key="1">
    <source>
        <dbReference type="ARBA" id="ARBA00022670"/>
    </source>
</evidence>
<keyword evidence="5" id="KW-1185">Reference proteome</keyword>
<name>A0A1Y6BM19_9BACT</name>
<dbReference type="EC" id="3.4.21.53" evidence="2"/>
<evidence type="ECO:0000313" key="5">
    <source>
        <dbReference type="Proteomes" id="UP000192907"/>
    </source>
</evidence>
<dbReference type="PANTHER" id="PTHR10046">
    <property type="entry name" value="ATP DEPENDENT LON PROTEASE FAMILY MEMBER"/>
    <property type="match status" value="1"/>
</dbReference>
<dbReference type="OrthoDB" id="9758568at2"/>
<dbReference type="Gene3D" id="3.40.50.300">
    <property type="entry name" value="P-loop containing nucleotide triphosphate hydrolases"/>
    <property type="match status" value="2"/>
</dbReference>
<dbReference type="AlphaFoldDB" id="A0A1Y6BM19"/>
<dbReference type="GO" id="GO:0004176">
    <property type="term" value="F:ATP-dependent peptidase activity"/>
    <property type="evidence" value="ECO:0007669"/>
    <property type="project" value="UniProtKB-UniRule"/>
</dbReference>
<dbReference type="Gene3D" id="3.30.230.10">
    <property type="match status" value="1"/>
</dbReference>
<protein>
    <recommendedName>
        <fullName evidence="2">endopeptidase La</fullName>
        <ecNumber evidence="2">3.4.21.53</ecNumber>
    </recommendedName>
</protein>
<dbReference type="Pfam" id="PF13654">
    <property type="entry name" value="AAA_32"/>
    <property type="match status" value="1"/>
</dbReference>
<proteinExistence type="inferred from homology"/>
<feature type="active site" evidence="2">
    <location>
        <position position="709"/>
    </location>
</feature>
<dbReference type="InterPro" id="IPR046843">
    <property type="entry name" value="LonB_AAA-LID"/>
</dbReference>
<feature type="active site" evidence="2">
    <location>
        <position position="666"/>
    </location>
</feature>
<dbReference type="Pfam" id="PF20436">
    <property type="entry name" value="LonB_AAA-LID"/>
    <property type="match status" value="1"/>
</dbReference>
<evidence type="ECO:0000256" key="2">
    <source>
        <dbReference type="PROSITE-ProRule" id="PRU01122"/>
    </source>
</evidence>
<dbReference type="InterPro" id="IPR046844">
    <property type="entry name" value="Lon-like_helical"/>
</dbReference>
<keyword evidence="2" id="KW-0378">Hydrolase</keyword>
<dbReference type="GO" id="GO:0004252">
    <property type="term" value="F:serine-type endopeptidase activity"/>
    <property type="evidence" value="ECO:0007669"/>
    <property type="project" value="UniProtKB-UniRule"/>
</dbReference>
<dbReference type="STRING" id="1513793.SAMN06296036_105294"/>
<dbReference type="Pfam" id="PF05362">
    <property type="entry name" value="Lon_C"/>
    <property type="match status" value="1"/>
</dbReference>
<dbReference type="Proteomes" id="UP000192907">
    <property type="component" value="Unassembled WGS sequence"/>
</dbReference>
<dbReference type="SUPFAM" id="SSF54211">
    <property type="entry name" value="Ribosomal protein S5 domain 2-like"/>
    <property type="match status" value="1"/>
</dbReference>
<dbReference type="InterPro" id="IPR027065">
    <property type="entry name" value="Lon_Prtase"/>
</dbReference>
<dbReference type="Gene3D" id="1.10.8.60">
    <property type="match status" value="1"/>
</dbReference>
<organism evidence="4 5">
    <name type="scientific">Pseudobacteriovorax antillogorgiicola</name>
    <dbReference type="NCBI Taxonomy" id="1513793"/>
    <lineage>
        <taxon>Bacteria</taxon>
        <taxon>Pseudomonadati</taxon>
        <taxon>Bdellovibrionota</taxon>
        <taxon>Oligoflexia</taxon>
        <taxon>Oligoflexales</taxon>
        <taxon>Pseudobacteriovoracaceae</taxon>
        <taxon>Pseudobacteriovorax</taxon>
    </lineage>
</organism>
<dbReference type="InterPro" id="IPR008269">
    <property type="entry name" value="Lon_proteolytic"/>
</dbReference>
<gene>
    <name evidence="4" type="ORF">SAMN06296036_105294</name>
</gene>
<dbReference type="PROSITE" id="PS51786">
    <property type="entry name" value="LON_PROTEOLYTIC"/>
    <property type="match status" value="1"/>
</dbReference>
<dbReference type="InterPro" id="IPR014721">
    <property type="entry name" value="Ribsml_uS5_D2-typ_fold_subgr"/>
</dbReference>
<dbReference type="RefSeq" id="WP_132317123.1">
    <property type="nucleotide sequence ID" value="NZ_FWZT01000005.1"/>
</dbReference>
<dbReference type="EMBL" id="FWZT01000005">
    <property type="protein sequence ID" value="SMF14384.1"/>
    <property type="molecule type" value="Genomic_DNA"/>
</dbReference>
<dbReference type="GO" id="GO:0006508">
    <property type="term" value="P:proteolysis"/>
    <property type="evidence" value="ECO:0007669"/>
    <property type="project" value="UniProtKB-KW"/>
</dbReference>
<dbReference type="InterPro" id="IPR041699">
    <property type="entry name" value="AAA_32"/>
</dbReference>
<sequence>MKVVKPKPTKTKSHKPKALTVKDVFCTCSPSQFTFRNTKELKASHEIYSQDRATRAIHMGLGIQHPGYNIYVAGIEGTGKTSVIKKFLEEWSQNAPTPCDWLYLYNFQNSESPRAVAVPSGDGRRFKKSMEKLLKMLREEIPLALQSEDYENAVNSLYSSANEAKSKLYGELEKLGKTKDFVIKSTRAGIETIPVVDGRPLSEKDYSKLSEADRGLIEQRRSEFEPEVLDFARKVRAIDKEARDHIENLRDAIGDQIVSSLVDEYLDEHEDNPELVDYLKQFRDDVKEHLLDFAEDEEKEESDLSFLHEERDRFNKYKVNVFIDNSKSEGAPVIIENNPTYYNLFGKIEKNVEHGMYLTDFTMVKSGSIHRANGGYLVLNVLDIFRTGNIWETLKRVLKNRQGFIEDMGEQYSLLPTSGLRPDPIPLDLKVILIGTDDIYHILFHEDEEFHRIFKIKADFDYKMERSKKNIKSYASFIATRSQKEGLLPFDRSAVCAIVEHGTRLVEDQSQLSTQFSAIKDLTIEAHFIAKERGSRTIKRLDVEDALNEKYYRLNLYEEQLMKMIREGDILTKVDGTAIGAINGLAVYDYGDYAFGKIGRITCTTSIGDGGILNIERQSSLSGKIHDKGVFILTGILNALLSRQRKHGLVASLCFEQNYGMIDGDSASVAELVCVISALSGVAIKQNLAITGSINQLGEVQPVGGINEKIEGFFKTCLEIGNSDHYIIMIPHQNQKNLMLHKEAREGIKTGKLKVYPIKHVSEAFELATGVSLGTEEIPFYLDVFPKGSALANIQNKLKEIEEREKKDD</sequence>
<dbReference type="Pfam" id="PF20437">
    <property type="entry name" value="LonC_helical"/>
    <property type="match status" value="1"/>
</dbReference>
<comment type="catalytic activity">
    <reaction evidence="2">
        <text>Hydrolysis of proteins in presence of ATP.</text>
        <dbReference type="EC" id="3.4.21.53"/>
    </reaction>
</comment>
<reference evidence="5" key="1">
    <citation type="submission" date="2017-04" db="EMBL/GenBank/DDBJ databases">
        <authorList>
            <person name="Varghese N."/>
            <person name="Submissions S."/>
        </authorList>
    </citation>
    <scope>NUCLEOTIDE SEQUENCE [LARGE SCALE GENOMIC DNA]</scope>
    <source>
        <strain evidence="5">RKEM611</strain>
    </source>
</reference>
<dbReference type="GO" id="GO:0005524">
    <property type="term" value="F:ATP binding"/>
    <property type="evidence" value="ECO:0007669"/>
    <property type="project" value="InterPro"/>
</dbReference>
<evidence type="ECO:0000313" key="4">
    <source>
        <dbReference type="EMBL" id="SMF14384.1"/>
    </source>
</evidence>
<dbReference type="InterPro" id="IPR020568">
    <property type="entry name" value="Ribosomal_Su5_D2-typ_SF"/>
</dbReference>
<dbReference type="SUPFAM" id="SSF52540">
    <property type="entry name" value="P-loop containing nucleoside triphosphate hydrolases"/>
    <property type="match status" value="1"/>
</dbReference>
<comment type="similarity">
    <text evidence="2">Belongs to the peptidase S16 family.</text>
</comment>
<feature type="domain" description="Lon proteolytic" evidence="3">
    <location>
        <begin position="576"/>
        <end position="771"/>
    </location>
</feature>
<keyword evidence="1 2" id="KW-0645">Protease</keyword>